<feature type="region of interest" description="Disordered" evidence="2">
    <location>
        <begin position="348"/>
        <end position="403"/>
    </location>
</feature>
<dbReference type="GO" id="GO:0015074">
    <property type="term" value="P:DNA integration"/>
    <property type="evidence" value="ECO:0007669"/>
    <property type="project" value="InterPro"/>
</dbReference>
<evidence type="ECO:0000313" key="4">
    <source>
        <dbReference type="EMBL" id="CAL1164033.1"/>
    </source>
</evidence>
<evidence type="ECO:0000256" key="2">
    <source>
        <dbReference type="SAM" id="MobiDB-lite"/>
    </source>
</evidence>
<evidence type="ECO:0000313" key="3">
    <source>
        <dbReference type="EMBL" id="CAI4010658.1"/>
    </source>
</evidence>
<organism evidence="3">
    <name type="scientific">Cladocopium goreaui</name>
    <dbReference type="NCBI Taxonomy" id="2562237"/>
    <lineage>
        <taxon>Eukaryota</taxon>
        <taxon>Sar</taxon>
        <taxon>Alveolata</taxon>
        <taxon>Dinophyceae</taxon>
        <taxon>Suessiales</taxon>
        <taxon>Symbiodiniaceae</taxon>
        <taxon>Cladocopium</taxon>
    </lineage>
</organism>
<dbReference type="GO" id="GO:0003677">
    <property type="term" value="F:DNA binding"/>
    <property type="evidence" value="ECO:0007669"/>
    <property type="project" value="InterPro"/>
</dbReference>
<dbReference type="InterPro" id="IPR013762">
    <property type="entry name" value="Integrase-like_cat_sf"/>
</dbReference>
<keyword evidence="1" id="KW-0233">DNA recombination</keyword>
<feature type="compositionally biased region" description="Basic and acidic residues" evidence="2">
    <location>
        <begin position="361"/>
        <end position="371"/>
    </location>
</feature>
<dbReference type="SUPFAM" id="SSF56672">
    <property type="entry name" value="DNA/RNA polymerases"/>
    <property type="match status" value="1"/>
</dbReference>
<evidence type="ECO:0000256" key="1">
    <source>
        <dbReference type="ARBA" id="ARBA00023172"/>
    </source>
</evidence>
<dbReference type="InterPro" id="IPR043502">
    <property type="entry name" value="DNA/RNA_pol_sf"/>
</dbReference>
<name>A0A9P1DI91_9DINO</name>
<keyword evidence="6" id="KW-1185">Reference proteome</keyword>
<dbReference type="InterPro" id="IPR043128">
    <property type="entry name" value="Rev_trsase/Diguanyl_cyclase"/>
</dbReference>
<gene>
    <name evidence="3" type="ORF">C1SCF055_LOCUS35906</name>
</gene>
<comment type="caution">
    <text evidence="3">The sequence shown here is derived from an EMBL/GenBank/DDBJ whole genome shotgun (WGS) entry which is preliminary data.</text>
</comment>
<reference evidence="3" key="1">
    <citation type="submission" date="2022-10" db="EMBL/GenBank/DDBJ databases">
        <authorList>
            <person name="Chen Y."/>
            <person name="Dougan E. K."/>
            <person name="Chan C."/>
            <person name="Rhodes N."/>
            <person name="Thang M."/>
        </authorList>
    </citation>
    <scope>NUCLEOTIDE SEQUENCE</scope>
</reference>
<dbReference type="Gene3D" id="3.30.70.270">
    <property type="match status" value="1"/>
</dbReference>
<evidence type="ECO:0000313" key="6">
    <source>
        <dbReference type="Proteomes" id="UP001152797"/>
    </source>
</evidence>
<dbReference type="GO" id="GO:0006310">
    <property type="term" value="P:DNA recombination"/>
    <property type="evidence" value="ECO:0007669"/>
    <property type="project" value="UniProtKB-KW"/>
</dbReference>
<dbReference type="EMBL" id="CAMXCT030004879">
    <property type="protein sequence ID" value="CAL4797970.1"/>
    <property type="molecule type" value="Genomic_DNA"/>
</dbReference>
<feature type="non-terminal residue" evidence="3">
    <location>
        <position position="1758"/>
    </location>
</feature>
<dbReference type="EMBL" id="CAMXCT020004879">
    <property type="protein sequence ID" value="CAL1164033.1"/>
    <property type="molecule type" value="Genomic_DNA"/>
</dbReference>
<dbReference type="Proteomes" id="UP001152797">
    <property type="component" value="Unassembled WGS sequence"/>
</dbReference>
<dbReference type="EMBL" id="CAMXCT010004879">
    <property type="protein sequence ID" value="CAI4010658.1"/>
    <property type="molecule type" value="Genomic_DNA"/>
</dbReference>
<dbReference type="Gene3D" id="3.10.10.10">
    <property type="entry name" value="HIV Type 1 Reverse Transcriptase, subunit A, domain 1"/>
    <property type="match status" value="1"/>
</dbReference>
<proteinExistence type="predicted"/>
<dbReference type="InterPro" id="IPR011010">
    <property type="entry name" value="DNA_brk_join_enz"/>
</dbReference>
<protein>
    <submittedName>
        <fullName evidence="5">Potassium voltage-gated channel subfamily H member 1</fullName>
    </submittedName>
</protein>
<evidence type="ECO:0000313" key="5">
    <source>
        <dbReference type="EMBL" id="CAL4797970.1"/>
    </source>
</evidence>
<accession>A0A9P1DI91</accession>
<dbReference type="Gene3D" id="1.10.443.10">
    <property type="entry name" value="Intergrase catalytic core"/>
    <property type="match status" value="1"/>
</dbReference>
<dbReference type="OrthoDB" id="447121at2759"/>
<dbReference type="SUPFAM" id="SSF56349">
    <property type="entry name" value="DNA breaking-rejoining enzymes"/>
    <property type="match status" value="1"/>
</dbReference>
<sequence length="1758" mass="193635">FQSLDDVREWAGLPAAIWTAFSTGCGTLSNIRMVAALPRTALLAHMRAVRIAVTGDPAGRPLNAAESIQVGLLWRACRRTCGLEDQDPLADPVVQPIATGPAAPAPAAKKVKASTVIDQLDDTEINPLSRSDIDQCYLNHIEITGAEPSQDAEPSPEQIAALKDRVEARGEAPYADFSLFTPYGRRMQKQMRTKSWVFQPDGTFRTVDIPGPNSFSAWAGCWKVYRAALYMLRHQQPAPSTLKQVVTPAVMEEYCENIAKLVEEFPEAWHLIMQAEDRCRGEALDRYRRNLTKAQVEGNLPMGINFDASAPWNGAFMFAARDFEFWQKNVVRPAHTFLARGGKNMTAKSAGEATMSQEAKAALEKPAHHGQPESPSKRKRKREPGAAAAGPTGKEAKGNHPRKWGTHYISDYDGVELCFRYSKGKLGDCSDPCPEGRSHRCQHCLGSHINSACPAVAKKQKENLVIPSKLDSPGDLKPYVFVELYAGFAGFSNIVREVCGGLVHVLPPLERHHGWEIETAEGMKLALDSVERADHVHIAWPCRSFSRARRSDEHGEVEVVRSSESPMGWGHPVAEEGNGHLDRVEKICAHAENHGTTASLENPWDSFAWDCKPIIKAKKRKSMEEIYLEQCAYGGMSVKPTQIATDAAWMKGTNLTCRQVGPHKHAKLVGKVWDPLTQKSVWKTSKAAEYPTGLCLAWARALKEFLLSQEGIKLRMRQTYVKVGQHANVLVRADLKRPDQPAKQNAGRIQDESFPLPATVHDFNSKREAREFENQQAVGGLRNPRKAVRANSALRLTGLKVRSVLQKFLSATLLHKFEARPTENPFSDDLVMEVRHALAVEFGAAVLQCDGYQNDLIRKLLSESQDPDFKVIPLWLDEGFPLGINCPIPNTGVFPQTDQVSEAVKISGQIGIRIEDWDGTAANYSSFVEAGTKGQAEIQRVIDSGWADVFDSWPEVVEAFGEKAQLTPLACIIKQAHGREKIRLVVDMRRSSVNGQIDLKERVILPRVCDVAEGVRSLSAASPHEIELLVCDFKDAFLTLKLHPSERPHVIVKDNLGRYVAYSVAAFGLASAPLIWSRLAAMGCRLAQACVLPNEAMIHTYVDDPIISVAGELLDKPMVSVKTLRHAAGLLGWLSGIVIEARPWLAMLLLQTKSLDGALQHRFQFRPQDVTWYTIECDATDNSAALQAALEYKAKSPLLVQLTVELMLEAHARGWPWLLGVRLTKRSSKALKVLSGLVAPQSWVAEQLRPVGGSVAPASPALPPSSGFNELVRRRPGAPLVPATPNNNGNKRKASAELALNIAGNSQLASQADAEFKDLIYSANTLKVKGSLDTLWIKICEARDLAPYPLTACTVTQVAAVLKAANFRSVMAYVYQARQVHIKRGFPWNEELEAAIRDVKRGALRGQGPPNRAAVFAVPLLEHLPASPEVQAGHWPRDRKFAWILATSFLLRETELSTLTISEEEVKLDHVKQNVTLRLSVSKSDPQAKGCSRTLSCCCSKENGGICPFHAAKHLLKEQIHRTGRCQGDPLAWETPLIGRVDNPFEFVGKEAVVAALREDLSMLQSSEYIPTNFDVSLVSGHTFRRSGAQQLALEGVPLDLIQFLARHSSQAIAAYVEDAVERCPTAASKLMEHLSLQEQIAKLVEKVSTVEELQNRTAAALATMASSDSSPSFNEAKARTLVESYLRPGVVLNVGTLKIHSTAGNSFLQSPTDWTTSCGWNWVRAGRLTRVVASADDIPEEATRCAKCRDMFPDWVP</sequence>
<reference evidence="4" key="2">
    <citation type="submission" date="2024-04" db="EMBL/GenBank/DDBJ databases">
        <authorList>
            <person name="Chen Y."/>
            <person name="Shah S."/>
            <person name="Dougan E. K."/>
            <person name="Thang M."/>
            <person name="Chan C."/>
        </authorList>
    </citation>
    <scope>NUCLEOTIDE SEQUENCE [LARGE SCALE GENOMIC DNA]</scope>
</reference>